<dbReference type="Pfam" id="PF00496">
    <property type="entry name" value="SBP_bac_5"/>
    <property type="match status" value="1"/>
</dbReference>
<dbReference type="GO" id="GO:0015833">
    <property type="term" value="P:peptide transport"/>
    <property type="evidence" value="ECO:0007669"/>
    <property type="project" value="TreeGrafter"/>
</dbReference>
<reference evidence="3 4" key="1">
    <citation type="submission" date="2016-02" db="EMBL/GenBank/DDBJ databases">
        <authorList>
            <person name="Wen L."/>
            <person name="He K."/>
            <person name="Yang H."/>
        </authorList>
    </citation>
    <scope>NUCLEOTIDE SEQUENCE [LARGE SCALE GENOMIC DNA]</scope>
    <source>
        <strain evidence="3 4">CD11_3</strain>
    </source>
</reference>
<dbReference type="Gene3D" id="3.40.190.10">
    <property type="entry name" value="Periplasmic binding protein-like II"/>
    <property type="match status" value="1"/>
</dbReference>
<feature type="chain" id="PRO_5039309773" description="Solute-binding protein family 5 domain-containing protein" evidence="1">
    <location>
        <begin position="26"/>
        <end position="559"/>
    </location>
</feature>
<comment type="caution">
    <text evidence="3">The sequence shown here is derived from an EMBL/GenBank/DDBJ whole genome shotgun (WGS) entry which is preliminary data.</text>
</comment>
<organism evidence="3 4">
    <name type="scientific">Microbacterium oleivorans</name>
    <dbReference type="NCBI Taxonomy" id="273677"/>
    <lineage>
        <taxon>Bacteria</taxon>
        <taxon>Bacillati</taxon>
        <taxon>Actinomycetota</taxon>
        <taxon>Actinomycetes</taxon>
        <taxon>Micrococcales</taxon>
        <taxon>Microbacteriaceae</taxon>
        <taxon>Microbacterium</taxon>
    </lineage>
</organism>
<dbReference type="Gene3D" id="3.90.76.10">
    <property type="entry name" value="Dipeptide-binding Protein, Domain 1"/>
    <property type="match status" value="1"/>
</dbReference>
<gene>
    <name evidence="3" type="ORF">AYL44_00310</name>
</gene>
<dbReference type="InterPro" id="IPR039424">
    <property type="entry name" value="SBP_5"/>
</dbReference>
<sequence length="559" mass="58136">MRASRRTAVAAVAVAVLALSACAPALPPSVVPDSTVTVGWAGPVTSLNARVDPTPANRDIAAVTRSSFGRVVDGEVVPDESFGTVRILREDPFTVRYDVAEPSWSDGIPLDAADLVLGWAASVGLLSEDGPSDAALEAPRPRIDEFARSIDVTFAAPTIAWQTAVSADAPAHTVGMRAFDLDDPMEAKQAVIRAVLDRDAGALAAIAEVWNTAFAVSGDTVDADLALSSGPYVVADIEDEGASVTLAPNPAYTGAAAPKIADIELVSRGDDPVAAVGESLDIVSLSPTPDDREAVRQRERRDFVVQTTHDGTIWTLLLSPDGVFTERAARAAFLRVVPADEMVAAGAGEWAQAYPKTTSMVTAPGSRAFDVVTEDSGFAEALGTPADDAALDRTAAGVRDDARVCVLYDSRNGFAKGAFGALKTAAAEAGWDVVDCATDDLDAAVKAPGWDAVIRRVRVPQTPRAIAQQWGTDGSSSLVGQADPARDELISTLQQTVDVYAARDLLARIESTIVQAAVARPLAAVPRVTIVAPDVTGVTVRDGDDAPLLSDVAGWTPAG</sequence>
<evidence type="ECO:0000313" key="3">
    <source>
        <dbReference type="EMBL" id="OAH50768.1"/>
    </source>
</evidence>
<dbReference type="EMBL" id="LSTV01000001">
    <property type="protein sequence ID" value="OAH50768.1"/>
    <property type="molecule type" value="Genomic_DNA"/>
</dbReference>
<dbReference type="PANTHER" id="PTHR30290:SF65">
    <property type="entry name" value="MONOACYL PHOSPHATIDYLINOSITOL TETRAMANNOSIDE-BINDING PROTEIN LPQW-RELATED"/>
    <property type="match status" value="1"/>
</dbReference>
<dbReference type="AlphaFoldDB" id="A0A177KBJ1"/>
<dbReference type="RefSeq" id="WP_064001284.1">
    <property type="nucleotide sequence ID" value="NZ_LSTV01000001.1"/>
</dbReference>
<dbReference type="Proteomes" id="UP000076998">
    <property type="component" value="Unassembled WGS sequence"/>
</dbReference>
<dbReference type="PANTHER" id="PTHR30290">
    <property type="entry name" value="PERIPLASMIC BINDING COMPONENT OF ABC TRANSPORTER"/>
    <property type="match status" value="1"/>
</dbReference>
<dbReference type="Gene3D" id="3.10.105.10">
    <property type="entry name" value="Dipeptide-binding Protein, Domain 3"/>
    <property type="match status" value="1"/>
</dbReference>
<keyword evidence="1" id="KW-0732">Signal</keyword>
<proteinExistence type="predicted"/>
<name>A0A177KBJ1_9MICO</name>
<dbReference type="OrthoDB" id="7888869at2"/>
<evidence type="ECO:0000313" key="4">
    <source>
        <dbReference type="Proteomes" id="UP000076998"/>
    </source>
</evidence>
<dbReference type="SUPFAM" id="SSF53850">
    <property type="entry name" value="Periplasmic binding protein-like II"/>
    <property type="match status" value="1"/>
</dbReference>
<dbReference type="InterPro" id="IPR000914">
    <property type="entry name" value="SBP_5_dom"/>
</dbReference>
<feature type="signal peptide" evidence="1">
    <location>
        <begin position="1"/>
        <end position="25"/>
    </location>
</feature>
<evidence type="ECO:0000259" key="2">
    <source>
        <dbReference type="Pfam" id="PF00496"/>
    </source>
</evidence>
<dbReference type="GO" id="GO:1904680">
    <property type="term" value="F:peptide transmembrane transporter activity"/>
    <property type="evidence" value="ECO:0007669"/>
    <property type="project" value="TreeGrafter"/>
</dbReference>
<dbReference type="PROSITE" id="PS51257">
    <property type="entry name" value="PROKAR_LIPOPROTEIN"/>
    <property type="match status" value="1"/>
</dbReference>
<accession>A0A177KBJ1</accession>
<protein>
    <recommendedName>
        <fullName evidence="2">Solute-binding protein family 5 domain-containing protein</fullName>
    </recommendedName>
</protein>
<evidence type="ECO:0000256" key="1">
    <source>
        <dbReference type="SAM" id="SignalP"/>
    </source>
</evidence>
<feature type="domain" description="Solute-binding protein family 5" evidence="2">
    <location>
        <begin position="104"/>
        <end position="359"/>
    </location>
</feature>